<evidence type="ECO:0000313" key="2">
    <source>
        <dbReference type="EMBL" id="TDG46844.1"/>
    </source>
</evidence>
<sequence>MMKATAWFCPVLLTLLSATRLVCTAQRGAPATAAGAAGGGSANGFPLDYLDVQAVQVMGEWGILSHCLFQVYAIFHNYLD</sequence>
<accession>A0A484BDU1</accession>
<gene>
    <name evidence="2" type="ORF">AWZ03_006728</name>
</gene>
<feature type="signal peptide" evidence="1">
    <location>
        <begin position="1"/>
        <end position="24"/>
    </location>
</feature>
<proteinExistence type="predicted"/>
<name>A0A484BDU1_DRONA</name>
<organism evidence="2 3">
    <name type="scientific">Drosophila navojoa</name>
    <name type="common">Fruit fly</name>
    <dbReference type="NCBI Taxonomy" id="7232"/>
    <lineage>
        <taxon>Eukaryota</taxon>
        <taxon>Metazoa</taxon>
        <taxon>Ecdysozoa</taxon>
        <taxon>Arthropoda</taxon>
        <taxon>Hexapoda</taxon>
        <taxon>Insecta</taxon>
        <taxon>Pterygota</taxon>
        <taxon>Neoptera</taxon>
        <taxon>Endopterygota</taxon>
        <taxon>Diptera</taxon>
        <taxon>Brachycera</taxon>
        <taxon>Muscomorpha</taxon>
        <taxon>Ephydroidea</taxon>
        <taxon>Drosophilidae</taxon>
        <taxon>Drosophila</taxon>
    </lineage>
</organism>
<comment type="caution">
    <text evidence="2">The sequence shown here is derived from an EMBL/GenBank/DDBJ whole genome shotgun (WGS) entry which is preliminary data.</text>
</comment>
<protein>
    <submittedName>
        <fullName evidence="2">Uncharacterized protein</fullName>
    </submittedName>
</protein>
<dbReference type="Proteomes" id="UP000295192">
    <property type="component" value="Unassembled WGS sequence"/>
</dbReference>
<dbReference type="AlphaFoldDB" id="A0A484BDU1"/>
<evidence type="ECO:0000313" key="3">
    <source>
        <dbReference type="Proteomes" id="UP000295192"/>
    </source>
</evidence>
<dbReference type="EMBL" id="LSRL02000052">
    <property type="protein sequence ID" value="TDG46844.1"/>
    <property type="molecule type" value="Genomic_DNA"/>
</dbReference>
<evidence type="ECO:0000256" key="1">
    <source>
        <dbReference type="SAM" id="SignalP"/>
    </source>
</evidence>
<keyword evidence="3" id="KW-1185">Reference proteome</keyword>
<feature type="chain" id="PRO_5019769666" evidence="1">
    <location>
        <begin position="25"/>
        <end position="80"/>
    </location>
</feature>
<keyword evidence="1" id="KW-0732">Signal</keyword>
<reference evidence="2 3" key="1">
    <citation type="journal article" date="2019" name="J. Hered.">
        <title>An Improved Genome Assembly for Drosophila navojoa, the Basal Species in the mojavensis Cluster.</title>
        <authorList>
            <person name="Vanderlinde T."/>
            <person name="Dupim E.G."/>
            <person name="Nazario-Yepiz N.O."/>
            <person name="Carvalho A.B."/>
        </authorList>
    </citation>
    <scope>NUCLEOTIDE SEQUENCE [LARGE SCALE GENOMIC DNA]</scope>
    <source>
        <strain evidence="2">Navoj_Jal97</strain>
        <tissue evidence="2">Whole organism</tissue>
    </source>
</reference>